<dbReference type="GeneID" id="34518108"/>
<accession>W6MFQ0</accession>
<reference evidence="1" key="1">
    <citation type="submission" date="2013-12" db="EMBL/GenBank/DDBJ databases">
        <authorList>
            <person name="Genoscope - CEA"/>
        </authorList>
    </citation>
    <scope>NUCLEOTIDE SEQUENCE</scope>
    <source>
        <strain evidence="1">CBS 1993</strain>
    </source>
</reference>
<dbReference type="EMBL" id="HG793125">
    <property type="protein sequence ID" value="CDK24704.1"/>
    <property type="molecule type" value="Genomic_DNA"/>
</dbReference>
<evidence type="ECO:0000313" key="2">
    <source>
        <dbReference type="Proteomes" id="UP000019384"/>
    </source>
</evidence>
<protein>
    <submittedName>
        <fullName evidence="1">Uncharacterized protein</fullName>
    </submittedName>
</protein>
<dbReference type="HOGENOM" id="CLU_714121_0_0_1"/>
<reference evidence="1" key="2">
    <citation type="submission" date="2014-02" db="EMBL/GenBank/DDBJ databases">
        <title>Complete DNA sequence of /Kuraishia capsulata/ illustrates novel genomic features among budding yeasts (/Saccharomycotina/).</title>
        <authorList>
            <person name="Morales L."/>
            <person name="Noel B."/>
            <person name="Porcel B."/>
            <person name="Marcet-Houben M."/>
            <person name="Hullo M-F."/>
            <person name="Sacerdot C."/>
            <person name="Tekaia F."/>
            <person name="Leh-Louis V."/>
            <person name="Despons L."/>
            <person name="Khanna V."/>
            <person name="Aury J-M."/>
            <person name="Barbe V."/>
            <person name="Couloux A."/>
            <person name="Labadie K."/>
            <person name="Pelletier E."/>
            <person name="Souciet J-L."/>
            <person name="Boekhout T."/>
            <person name="Gabaldon T."/>
            <person name="Wincker P."/>
            <person name="Dujon B."/>
        </authorList>
    </citation>
    <scope>NUCLEOTIDE SEQUENCE</scope>
    <source>
        <strain evidence="1">CBS 1993</strain>
    </source>
</reference>
<gene>
    <name evidence="1" type="ORF">KUCA_T00000670001</name>
</gene>
<proteinExistence type="predicted"/>
<name>W6MFQ0_9ASCO</name>
<evidence type="ECO:0000313" key="1">
    <source>
        <dbReference type="EMBL" id="CDK24704.1"/>
    </source>
</evidence>
<sequence length="428" mass="48978">MLQAQFTSLLNANNFIPLPETDVLSSEIDGSFTAPKQETLFALIHQLYSLITAESQSTTSDELKKIHRKKNLSFLKIASYCRAILLSPTLDDNYELTHILKIWEIRILCLLFLTDPSFSKNPVTHTIIPNAKFLRTEVNILMKELIRIEESRLRRENSPIDKRPVEMRFPEELDPFFKEILRRIKYGPSLVLINYSYMDLFELRGFLAESTDEMETNDYLKRIEILAYATTATMIARRENLSVFNLLIATAEDAERCTVRNELYISRLSLLGCLIGLIYLFKEYSSSTKPVVSAISGEEDHGFEDSCDESPYFASVKNLFSKVQLEGPFVQLAKIMGSVPPVFDDESFQTVHLESGELRSLVELQRLIKNLKITGRILCSLCAEFELTLRFGESSEILENSNDELSSALQILNKVWWNGNVSKVYGFE</sequence>
<dbReference type="AlphaFoldDB" id="W6MFQ0"/>
<dbReference type="Proteomes" id="UP000019384">
    <property type="component" value="Unassembled WGS sequence"/>
</dbReference>
<dbReference type="RefSeq" id="XP_022456720.1">
    <property type="nucleotide sequence ID" value="XM_022605231.1"/>
</dbReference>
<dbReference type="OrthoDB" id="3986620at2759"/>
<organism evidence="1 2">
    <name type="scientific">Kuraishia capsulata CBS 1993</name>
    <dbReference type="NCBI Taxonomy" id="1382522"/>
    <lineage>
        <taxon>Eukaryota</taxon>
        <taxon>Fungi</taxon>
        <taxon>Dikarya</taxon>
        <taxon>Ascomycota</taxon>
        <taxon>Saccharomycotina</taxon>
        <taxon>Pichiomycetes</taxon>
        <taxon>Pichiales</taxon>
        <taxon>Pichiaceae</taxon>
        <taxon>Kuraishia</taxon>
    </lineage>
</organism>
<keyword evidence="2" id="KW-1185">Reference proteome</keyword>